<gene>
    <name evidence="1" type="ORF">JGS22_024765</name>
</gene>
<dbReference type="AlphaFoldDB" id="A0A949JJS0"/>
<reference evidence="1" key="1">
    <citation type="submission" date="2021-06" db="EMBL/GenBank/DDBJ databases">
        <title>Sequencing of actinobacteria type strains.</title>
        <authorList>
            <person name="Nguyen G.-S."/>
            <person name="Wentzel A."/>
        </authorList>
    </citation>
    <scope>NUCLEOTIDE SEQUENCE</scope>
    <source>
        <strain evidence="1">P38-E01</strain>
    </source>
</reference>
<dbReference type="EMBL" id="JAELVF020000004">
    <property type="protein sequence ID" value="MBU7600747.1"/>
    <property type="molecule type" value="Genomic_DNA"/>
</dbReference>
<evidence type="ECO:0000313" key="2">
    <source>
        <dbReference type="Proteomes" id="UP000694501"/>
    </source>
</evidence>
<accession>A0A949JJS0</accession>
<keyword evidence="2" id="KW-1185">Reference proteome</keyword>
<dbReference type="Proteomes" id="UP000694501">
    <property type="component" value="Unassembled WGS sequence"/>
</dbReference>
<comment type="caution">
    <text evidence="1">The sequence shown here is derived from an EMBL/GenBank/DDBJ whole genome shotgun (WGS) entry which is preliminary data.</text>
</comment>
<sequence>MATLVTVFPPDSEGRRRVMCAGEDLGRAGSLYEVMDLLNGAGLNAAATAFEDTDIFDWRGGGPYAWVPAPPPGPGGTSEAG</sequence>
<dbReference type="RefSeq" id="WP_211039916.1">
    <property type="nucleotide sequence ID" value="NZ_JAELVF020000004.1"/>
</dbReference>
<organism evidence="1 2">
    <name type="scientific">Streptomyces tardus</name>
    <dbReference type="NCBI Taxonomy" id="2780544"/>
    <lineage>
        <taxon>Bacteria</taxon>
        <taxon>Bacillati</taxon>
        <taxon>Actinomycetota</taxon>
        <taxon>Actinomycetes</taxon>
        <taxon>Kitasatosporales</taxon>
        <taxon>Streptomycetaceae</taxon>
        <taxon>Streptomyces</taxon>
    </lineage>
</organism>
<protein>
    <submittedName>
        <fullName evidence="1">Uncharacterized protein</fullName>
    </submittedName>
</protein>
<proteinExistence type="predicted"/>
<evidence type="ECO:0000313" key="1">
    <source>
        <dbReference type="EMBL" id="MBU7600747.1"/>
    </source>
</evidence>
<name>A0A949JJS0_9ACTN</name>